<comment type="caution">
    <text evidence="2">The sequence shown here is derived from an EMBL/GenBank/DDBJ whole genome shotgun (WGS) entry which is preliminary data.</text>
</comment>
<dbReference type="Proteomes" id="UP001194273">
    <property type="component" value="Unassembled WGS sequence"/>
</dbReference>
<keyword evidence="3" id="KW-1185">Reference proteome</keyword>
<name>A0ABR9QSA9_9ACTN</name>
<proteinExistence type="predicted"/>
<dbReference type="RefSeq" id="WP_087226578.1">
    <property type="nucleotide sequence ID" value="NZ_JADCJZ010000001.1"/>
</dbReference>
<evidence type="ECO:0008006" key="4">
    <source>
        <dbReference type="Google" id="ProtNLM"/>
    </source>
</evidence>
<evidence type="ECO:0000313" key="3">
    <source>
        <dbReference type="Proteomes" id="UP001194273"/>
    </source>
</evidence>
<reference evidence="2 3" key="1">
    <citation type="submission" date="2020-10" db="EMBL/GenBank/DDBJ databases">
        <title>ChiBAC.</title>
        <authorList>
            <person name="Zenner C."/>
            <person name="Hitch T.C.A."/>
            <person name="Clavel T."/>
        </authorList>
    </citation>
    <scope>NUCLEOTIDE SEQUENCE [LARGE SCALE GENOMIC DNA]</scope>
    <source>
        <strain evidence="2 3">DSM 107455</strain>
    </source>
</reference>
<gene>
    <name evidence="2" type="ORF">INF26_03770</name>
</gene>
<accession>A0ABR9QSA9</accession>
<dbReference type="EMBL" id="JADCJZ010000001">
    <property type="protein sequence ID" value="MBE5023968.1"/>
    <property type="molecule type" value="Genomic_DNA"/>
</dbReference>
<protein>
    <recommendedName>
        <fullName evidence="4">HIRAN domain-containing protein</fullName>
    </recommendedName>
</protein>
<feature type="region of interest" description="Disordered" evidence="1">
    <location>
        <begin position="13"/>
        <end position="37"/>
    </location>
</feature>
<evidence type="ECO:0000256" key="1">
    <source>
        <dbReference type="SAM" id="MobiDB-lite"/>
    </source>
</evidence>
<sequence length="333" mass="36486">MMGFLSWLFGSNRGKGKGRSQACTTESRPIPSPRRPVREEINIDGNCQTKIFTYLGVVFKGIKTGDEFYVDVVDHDVELHSRSTGTTIDTVEWGTTAVSYNGRVFGSLGSGLDYLKEVVAAGFRLRLKVKKVGMYSAGIPELAAMTIDTRALREWWDQQSKTSALIPINEANLLAAVDERREANRLRTISGRAGIEVTDESLMATLYPTRERWLGGDWPKRSAYFSPTFEVLPTREGSQAKPHILIRNGKTGLYEVSARNAKAYRTISENIDRPCKGRIACDYYDEGTDGVRIILVFESSVGGAEGTAELFHQASGEADEGGGLGDGTPGSPT</sequence>
<organism evidence="2 3">
    <name type="scientific">Thermophilibacter gallinarum</name>
    <dbReference type="NCBI Taxonomy" id="2779357"/>
    <lineage>
        <taxon>Bacteria</taxon>
        <taxon>Bacillati</taxon>
        <taxon>Actinomycetota</taxon>
        <taxon>Coriobacteriia</taxon>
        <taxon>Coriobacteriales</taxon>
        <taxon>Atopobiaceae</taxon>
        <taxon>Thermophilibacter</taxon>
    </lineage>
</organism>
<evidence type="ECO:0000313" key="2">
    <source>
        <dbReference type="EMBL" id="MBE5023968.1"/>
    </source>
</evidence>